<sequence>MRGRGIRMSMKVKKLVILMIGNEWSEEWGLVGRVEDEERELRMEQVDLEVVVGPQEVEGVVGGSFEALVEEYYLKEAAQYMSWSPPEGLNRLWGELYWESQWGFGCCFCWGFDLCFSWGFGLCCSWGFGWCFSWGVGLSWFPIFRWLTGARGKTLVREAELDRAENSGSGGGFREEASKGSARIEVWQDFLHASERRVVVQTSQQEAGDAPSPPLAQPRPQDTHGGVVPPLPPQATQGFDWIPQLVGGSRPEHWQVLLVARVPDAVAAYLPVFWWLTGARGKTLVCEAELDRAENSGSGGGFREEASKGSARIEVVRGRLSRFEELCISVVGLVLLLHFFSYPFEFRLVAPVPLLVRDRTVVESGLHHQQSNVLTCVALGSLRKEKPEREREGQRRLRWRGRAAAGGVGRGISHCRSRGKRSAAAAMVGLAAGTVGSIAVGGDRGGDVSSLLLFFYFLFFYFFRRWGLGLRGS</sequence>
<keyword evidence="2" id="KW-0472">Membrane</keyword>
<feature type="region of interest" description="Disordered" evidence="1">
    <location>
        <begin position="202"/>
        <end position="233"/>
    </location>
</feature>
<dbReference type="Proteomes" id="UP000652761">
    <property type="component" value="Unassembled WGS sequence"/>
</dbReference>
<name>A0A843VI77_COLES</name>
<evidence type="ECO:0000256" key="1">
    <source>
        <dbReference type="SAM" id="MobiDB-lite"/>
    </source>
</evidence>
<evidence type="ECO:0000256" key="2">
    <source>
        <dbReference type="SAM" id="Phobius"/>
    </source>
</evidence>
<comment type="caution">
    <text evidence="3">The sequence shown here is derived from an EMBL/GenBank/DDBJ whole genome shotgun (WGS) entry which is preliminary data.</text>
</comment>
<protein>
    <submittedName>
        <fullName evidence="3">Uncharacterized protein</fullName>
    </submittedName>
</protein>
<feature type="transmembrane region" description="Helical" evidence="2">
    <location>
        <begin position="127"/>
        <end position="147"/>
    </location>
</feature>
<accession>A0A843VI77</accession>
<feature type="transmembrane region" description="Helical" evidence="2">
    <location>
        <begin position="423"/>
        <end position="442"/>
    </location>
</feature>
<evidence type="ECO:0000313" key="4">
    <source>
        <dbReference type="Proteomes" id="UP000652761"/>
    </source>
</evidence>
<evidence type="ECO:0000313" key="3">
    <source>
        <dbReference type="EMBL" id="MQL93350.1"/>
    </source>
</evidence>
<gene>
    <name evidence="3" type="ORF">Taro_025993</name>
</gene>
<keyword evidence="2" id="KW-1133">Transmembrane helix</keyword>
<dbReference type="EMBL" id="NMUH01001551">
    <property type="protein sequence ID" value="MQL93350.1"/>
    <property type="molecule type" value="Genomic_DNA"/>
</dbReference>
<organism evidence="3 4">
    <name type="scientific">Colocasia esculenta</name>
    <name type="common">Wild taro</name>
    <name type="synonym">Arum esculentum</name>
    <dbReference type="NCBI Taxonomy" id="4460"/>
    <lineage>
        <taxon>Eukaryota</taxon>
        <taxon>Viridiplantae</taxon>
        <taxon>Streptophyta</taxon>
        <taxon>Embryophyta</taxon>
        <taxon>Tracheophyta</taxon>
        <taxon>Spermatophyta</taxon>
        <taxon>Magnoliopsida</taxon>
        <taxon>Liliopsida</taxon>
        <taxon>Araceae</taxon>
        <taxon>Aroideae</taxon>
        <taxon>Colocasieae</taxon>
        <taxon>Colocasia</taxon>
    </lineage>
</organism>
<feature type="transmembrane region" description="Helical" evidence="2">
    <location>
        <begin position="448"/>
        <end position="464"/>
    </location>
</feature>
<dbReference type="AlphaFoldDB" id="A0A843VI77"/>
<reference evidence="3" key="1">
    <citation type="submission" date="2017-07" db="EMBL/GenBank/DDBJ databases">
        <title>Taro Niue Genome Assembly and Annotation.</title>
        <authorList>
            <person name="Atibalentja N."/>
            <person name="Keating K."/>
            <person name="Fields C.J."/>
        </authorList>
    </citation>
    <scope>NUCLEOTIDE SEQUENCE</scope>
    <source>
        <strain evidence="3">Niue_2</strain>
        <tissue evidence="3">Leaf</tissue>
    </source>
</reference>
<keyword evidence="4" id="KW-1185">Reference proteome</keyword>
<proteinExistence type="predicted"/>
<keyword evidence="2" id="KW-0812">Transmembrane</keyword>